<name>A0A0K9PRP9_ZOSMR</name>
<proteinExistence type="predicted"/>
<dbReference type="OrthoDB" id="5402974at2759"/>
<keyword evidence="3" id="KW-1185">Reference proteome</keyword>
<evidence type="ECO:0000313" key="3">
    <source>
        <dbReference type="Proteomes" id="UP000036987"/>
    </source>
</evidence>
<gene>
    <name evidence="2" type="ORF">ZOSMA_178G00290</name>
</gene>
<keyword evidence="1" id="KW-1133">Transmembrane helix</keyword>
<keyword evidence="1" id="KW-0472">Membrane</keyword>
<comment type="caution">
    <text evidence="2">The sequence shown here is derived from an EMBL/GenBank/DDBJ whole genome shotgun (WGS) entry which is preliminary data.</text>
</comment>
<evidence type="ECO:0000313" key="2">
    <source>
        <dbReference type="EMBL" id="KMZ71641.1"/>
    </source>
</evidence>
<evidence type="ECO:0000256" key="1">
    <source>
        <dbReference type="SAM" id="Phobius"/>
    </source>
</evidence>
<feature type="transmembrane region" description="Helical" evidence="1">
    <location>
        <begin position="32"/>
        <end position="52"/>
    </location>
</feature>
<dbReference type="AlphaFoldDB" id="A0A0K9PRP9"/>
<protein>
    <submittedName>
        <fullName evidence="2">Uncharacterized protein</fullName>
    </submittedName>
</protein>
<accession>A0A0K9PRP9</accession>
<organism evidence="2 3">
    <name type="scientific">Zostera marina</name>
    <name type="common">Eelgrass</name>
    <dbReference type="NCBI Taxonomy" id="29655"/>
    <lineage>
        <taxon>Eukaryota</taxon>
        <taxon>Viridiplantae</taxon>
        <taxon>Streptophyta</taxon>
        <taxon>Embryophyta</taxon>
        <taxon>Tracheophyta</taxon>
        <taxon>Spermatophyta</taxon>
        <taxon>Magnoliopsida</taxon>
        <taxon>Liliopsida</taxon>
        <taxon>Zosteraceae</taxon>
        <taxon>Zostera</taxon>
    </lineage>
</organism>
<keyword evidence="1" id="KW-0812">Transmembrane</keyword>
<dbReference type="Proteomes" id="UP000036987">
    <property type="component" value="Unassembled WGS sequence"/>
</dbReference>
<sequence length="104" mass="12202">MSHFRCYVRLRLHFPGYGHYGKHRLRLRCSRLLVVVLLFLRFLHVLFLFGGIDSISIGNDLLLYLLFYRRIDLAFDPSKIDIMNISWNHGKVGFVRAAIAQIPL</sequence>
<dbReference type="EMBL" id="LFYR01000667">
    <property type="protein sequence ID" value="KMZ71641.1"/>
    <property type="molecule type" value="Genomic_DNA"/>
</dbReference>
<reference evidence="3" key="1">
    <citation type="journal article" date="2016" name="Nature">
        <title>The genome of the seagrass Zostera marina reveals angiosperm adaptation to the sea.</title>
        <authorList>
            <person name="Olsen J.L."/>
            <person name="Rouze P."/>
            <person name="Verhelst B."/>
            <person name="Lin Y.-C."/>
            <person name="Bayer T."/>
            <person name="Collen J."/>
            <person name="Dattolo E."/>
            <person name="De Paoli E."/>
            <person name="Dittami S."/>
            <person name="Maumus F."/>
            <person name="Michel G."/>
            <person name="Kersting A."/>
            <person name="Lauritano C."/>
            <person name="Lohaus R."/>
            <person name="Toepel M."/>
            <person name="Tonon T."/>
            <person name="Vanneste K."/>
            <person name="Amirebrahimi M."/>
            <person name="Brakel J."/>
            <person name="Bostroem C."/>
            <person name="Chovatia M."/>
            <person name="Grimwood J."/>
            <person name="Jenkins J.W."/>
            <person name="Jueterbock A."/>
            <person name="Mraz A."/>
            <person name="Stam W.T."/>
            <person name="Tice H."/>
            <person name="Bornberg-Bauer E."/>
            <person name="Green P.J."/>
            <person name="Pearson G.A."/>
            <person name="Procaccini G."/>
            <person name="Duarte C.M."/>
            <person name="Schmutz J."/>
            <person name="Reusch T.B.H."/>
            <person name="Van de Peer Y."/>
        </authorList>
    </citation>
    <scope>NUCLEOTIDE SEQUENCE [LARGE SCALE GENOMIC DNA]</scope>
    <source>
        <strain evidence="3">cv. Finnish</strain>
    </source>
</reference>